<comment type="caution">
    <text evidence="3">The sequence shown here is derived from an EMBL/GenBank/DDBJ whole genome shotgun (WGS) entry which is preliminary data.</text>
</comment>
<name>A0A0D1LEX3_9MYCO</name>
<keyword evidence="2" id="KW-0812">Transmembrane</keyword>
<evidence type="ECO:0000313" key="3">
    <source>
        <dbReference type="EMBL" id="KIU14486.1"/>
    </source>
</evidence>
<evidence type="ECO:0000313" key="4">
    <source>
        <dbReference type="Proteomes" id="UP000032221"/>
    </source>
</evidence>
<reference evidence="3 4" key="1">
    <citation type="submission" date="2015-01" db="EMBL/GenBank/DDBJ databases">
        <title>Genome sequence of Mycobacterium llatzerense and Mycobacterium immunogenum recovered from brain abscess.</title>
        <authorList>
            <person name="Greninger A.L."/>
            <person name="Langelier C."/>
            <person name="Cunningham G."/>
            <person name="Chiu C.Y."/>
            <person name="Miller S."/>
        </authorList>
    </citation>
    <scope>NUCLEOTIDE SEQUENCE [LARGE SCALE GENOMIC DNA]</scope>
    <source>
        <strain evidence="3 4">CLUC14</strain>
    </source>
</reference>
<dbReference type="RefSeq" id="WP_043987677.1">
    <property type="nucleotide sequence ID" value="NZ_JXST01000043.1"/>
</dbReference>
<evidence type="ECO:0000256" key="2">
    <source>
        <dbReference type="SAM" id="Phobius"/>
    </source>
</evidence>
<sequence length="78" mass="8671">MKADHDHGSNHGHGRTDHSHGVSVDANRWWLPLALWLIVGFMLVAAVDIYASRTVLPLALVHCADAHGPVHRDELHLR</sequence>
<proteinExistence type="predicted"/>
<feature type="transmembrane region" description="Helical" evidence="2">
    <location>
        <begin position="29"/>
        <end position="51"/>
    </location>
</feature>
<gene>
    <name evidence="3" type="ORF">TL10_24220</name>
</gene>
<keyword evidence="4" id="KW-1185">Reference proteome</keyword>
<keyword evidence="2" id="KW-1133">Transmembrane helix</keyword>
<feature type="region of interest" description="Disordered" evidence="1">
    <location>
        <begin position="1"/>
        <end position="21"/>
    </location>
</feature>
<dbReference type="PATRIC" id="fig|280871.6.peg.5015"/>
<keyword evidence="2" id="KW-0472">Membrane</keyword>
<protein>
    <submittedName>
        <fullName evidence="3">Uncharacterized protein</fullName>
    </submittedName>
</protein>
<evidence type="ECO:0000256" key="1">
    <source>
        <dbReference type="SAM" id="MobiDB-lite"/>
    </source>
</evidence>
<organism evidence="3 4">
    <name type="scientific">Mycolicibacterium llatzerense</name>
    <dbReference type="NCBI Taxonomy" id="280871"/>
    <lineage>
        <taxon>Bacteria</taxon>
        <taxon>Bacillati</taxon>
        <taxon>Actinomycetota</taxon>
        <taxon>Actinomycetes</taxon>
        <taxon>Mycobacteriales</taxon>
        <taxon>Mycobacteriaceae</taxon>
        <taxon>Mycolicibacterium</taxon>
    </lineage>
</organism>
<accession>A0A0D1LEX3</accession>
<feature type="compositionally biased region" description="Basic and acidic residues" evidence="1">
    <location>
        <begin position="1"/>
        <end position="20"/>
    </location>
</feature>
<dbReference type="Proteomes" id="UP000032221">
    <property type="component" value="Unassembled WGS sequence"/>
</dbReference>
<dbReference type="AlphaFoldDB" id="A0A0D1LEX3"/>
<dbReference type="STRING" id="280871.TL10_24220"/>
<dbReference type="EMBL" id="JXST01000043">
    <property type="protein sequence ID" value="KIU14486.1"/>
    <property type="molecule type" value="Genomic_DNA"/>
</dbReference>